<proteinExistence type="predicted"/>
<dbReference type="InterPro" id="IPR024302">
    <property type="entry name" value="SusD-like"/>
</dbReference>
<dbReference type="PROSITE" id="PS51257">
    <property type="entry name" value="PROKAR_LIPOPROTEIN"/>
    <property type="match status" value="1"/>
</dbReference>
<keyword evidence="2" id="KW-0449">Lipoprotein</keyword>
<evidence type="ECO:0000256" key="1">
    <source>
        <dbReference type="SAM" id="SignalP"/>
    </source>
</evidence>
<dbReference type="InterPro" id="IPR011990">
    <property type="entry name" value="TPR-like_helical_dom_sf"/>
</dbReference>
<dbReference type="STRING" id="338188.ERS852397_01817"/>
<dbReference type="RefSeq" id="WP_055278941.1">
    <property type="nucleotide sequence ID" value="NZ_CABIXA010000008.1"/>
</dbReference>
<dbReference type="AlphaFoldDB" id="A0A174E9Y2"/>
<gene>
    <name evidence="2" type="ORF">ERS852397_01817</name>
</gene>
<feature type="chain" id="PRO_5008020544" evidence="1">
    <location>
        <begin position="26"/>
        <end position="513"/>
    </location>
</feature>
<dbReference type="Proteomes" id="UP000095517">
    <property type="component" value="Unassembled WGS sequence"/>
</dbReference>
<evidence type="ECO:0000313" key="3">
    <source>
        <dbReference type="Proteomes" id="UP000095517"/>
    </source>
</evidence>
<organism evidence="2 3">
    <name type="scientific">Bacteroides finegoldii</name>
    <dbReference type="NCBI Taxonomy" id="338188"/>
    <lineage>
        <taxon>Bacteria</taxon>
        <taxon>Pseudomonadati</taxon>
        <taxon>Bacteroidota</taxon>
        <taxon>Bacteroidia</taxon>
        <taxon>Bacteroidales</taxon>
        <taxon>Bacteroidaceae</taxon>
        <taxon>Bacteroides</taxon>
    </lineage>
</organism>
<protein>
    <submittedName>
        <fullName evidence="2">Lipoprotein</fullName>
    </submittedName>
</protein>
<dbReference type="EMBL" id="CYZH01000008">
    <property type="protein sequence ID" value="CUO33548.1"/>
    <property type="molecule type" value="Genomic_DNA"/>
</dbReference>
<dbReference type="SUPFAM" id="SSF48452">
    <property type="entry name" value="TPR-like"/>
    <property type="match status" value="1"/>
</dbReference>
<dbReference type="Pfam" id="PF12741">
    <property type="entry name" value="SusD-like"/>
    <property type="match status" value="1"/>
</dbReference>
<evidence type="ECO:0000313" key="2">
    <source>
        <dbReference type="EMBL" id="CUO33548.1"/>
    </source>
</evidence>
<feature type="signal peptide" evidence="1">
    <location>
        <begin position="1"/>
        <end position="25"/>
    </location>
</feature>
<dbReference type="Gene3D" id="1.25.40.390">
    <property type="match status" value="1"/>
</dbReference>
<name>A0A174E9Y2_9BACE</name>
<reference evidence="2 3" key="1">
    <citation type="submission" date="2015-09" db="EMBL/GenBank/DDBJ databases">
        <authorList>
            <consortium name="Pathogen Informatics"/>
        </authorList>
    </citation>
    <scope>NUCLEOTIDE SEQUENCE [LARGE SCALE GENOMIC DNA]</scope>
    <source>
        <strain evidence="2 3">2789STDY5608840</strain>
    </source>
</reference>
<keyword evidence="1" id="KW-0732">Signal</keyword>
<sequence length="513" mass="57238">MNKIIKYIGASAVICLMAGCTTNFEDFNTNPYQPSKVPANTLLSGMFNVYAAPMQNDCQHINCMWACFSGQITAPSTWSKGENLFAYYNAMEDHNAATWAKIYARIYPNFFRIEEATEKKGVIYAMAQLTRIYAMQMMASLQGPIPYSKVKSGDIRAAYDDEPTAWRAMFDDLDNVIAILKSAAELGINQDLAAVDQFYGGNCEKWMKFANTLKLRMAIRVSGVADYAQAKAEEAVRGGVLESVSDSSYDTTSSGINENGYAIVSGWGEVRANACITSYMNGYKDPRRSAYFTKQAAGFSEDYVGVRSGSSVAPNPSDYQNYSNLMITTDKTLPQPVMYAAEAAFLRAEGELKGWDMQGDAETFYEQGIRLSFEEFKVTGVDAYLDDDKSKPGNYVDPNHSADNYSNLSTITIKWDKSATPEEMLERVLTQKWIALYPDPLNGWSDFRRTGFPKIFPATHSVNPDCKPARGQRRLRFADTEYNTNKENVEAAVTMLSDGRDSNGTDLWWALKN</sequence>
<accession>A0A174E9Y2</accession>